<protein>
    <submittedName>
        <fullName evidence="1">Uncharacterized protein</fullName>
    </submittedName>
</protein>
<dbReference type="AlphaFoldDB" id="A0A177SXW5"/>
<reference evidence="1" key="2">
    <citation type="journal article" date="2019" name="IMA Fungus">
        <title>Genome sequencing and comparison of five Tilletia species to identify candidate genes for the detection of regulated species infecting wheat.</title>
        <authorList>
            <person name="Nguyen H.D.T."/>
            <person name="Sultana T."/>
            <person name="Kesanakurti P."/>
            <person name="Hambleton S."/>
        </authorList>
    </citation>
    <scope>NUCLEOTIDE SEQUENCE</scope>
    <source>
        <strain evidence="1">DAOMC 236416</strain>
    </source>
</reference>
<dbReference type="Proteomes" id="UP000077521">
    <property type="component" value="Unassembled WGS sequence"/>
</dbReference>
<reference evidence="1" key="1">
    <citation type="submission" date="2016-04" db="EMBL/GenBank/DDBJ databases">
        <authorList>
            <person name="Nguyen H.D."/>
            <person name="Samba Siva P."/>
            <person name="Cullis J."/>
            <person name="Levesque C.A."/>
            <person name="Hambleton S."/>
        </authorList>
    </citation>
    <scope>NUCLEOTIDE SEQUENCE</scope>
    <source>
        <strain evidence="1">DAOMC 236416</strain>
    </source>
</reference>
<proteinExistence type="predicted"/>
<keyword evidence="2" id="KW-1185">Reference proteome</keyword>
<organism evidence="1 2">
    <name type="scientific">Tilletia indica</name>
    <dbReference type="NCBI Taxonomy" id="43049"/>
    <lineage>
        <taxon>Eukaryota</taxon>
        <taxon>Fungi</taxon>
        <taxon>Dikarya</taxon>
        <taxon>Basidiomycota</taxon>
        <taxon>Ustilaginomycotina</taxon>
        <taxon>Exobasidiomycetes</taxon>
        <taxon>Tilletiales</taxon>
        <taxon>Tilletiaceae</taxon>
        <taxon>Tilletia</taxon>
    </lineage>
</organism>
<sequence length="70" mass="7486">MLRFSASEVRPSPVALCAFPAGDPPITILDICPRFSSIGSRSIVTGVLSTCNKALHDPQQALLLALLHDR</sequence>
<evidence type="ECO:0000313" key="2">
    <source>
        <dbReference type="Proteomes" id="UP000077521"/>
    </source>
</evidence>
<accession>A0A177SXW5</accession>
<comment type="caution">
    <text evidence="1">The sequence shown here is derived from an EMBL/GenBank/DDBJ whole genome shotgun (WGS) entry which is preliminary data.</text>
</comment>
<evidence type="ECO:0000313" key="1">
    <source>
        <dbReference type="EMBL" id="KAE8260224.1"/>
    </source>
</evidence>
<dbReference type="EMBL" id="LWDF02000015">
    <property type="protein sequence ID" value="KAE8260224.1"/>
    <property type="molecule type" value="Genomic_DNA"/>
</dbReference>
<name>A0A177SXW5_9BASI</name>
<gene>
    <name evidence="1" type="ORF">A4X13_0g456</name>
</gene>